<dbReference type="SUPFAM" id="SSF46689">
    <property type="entry name" value="Homeodomain-like"/>
    <property type="match status" value="2"/>
</dbReference>
<feature type="domain" description="Response regulatory" evidence="10">
    <location>
        <begin position="4"/>
        <end position="122"/>
    </location>
</feature>
<keyword evidence="4" id="KW-0902">Two-component regulatory system</keyword>
<keyword evidence="5" id="KW-0805">Transcription regulation</keyword>
<dbReference type="RefSeq" id="WP_143893031.1">
    <property type="nucleotide sequence ID" value="NZ_CP041666.1"/>
</dbReference>
<keyword evidence="2" id="KW-0963">Cytoplasm</keyword>
<dbReference type="Proteomes" id="UP000315215">
    <property type="component" value="Chromosome"/>
</dbReference>
<dbReference type="GO" id="GO:0005737">
    <property type="term" value="C:cytoplasm"/>
    <property type="evidence" value="ECO:0007669"/>
    <property type="project" value="UniProtKB-SubCell"/>
</dbReference>
<dbReference type="Pfam" id="PF12833">
    <property type="entry name" value="HTH_18"/>
    <property type="match status" value="1"/>
</dbReference>
<accession>A0A516KEU7</accession>
<dbReference type="Pfam" id="PF00072">
    <property type="entry name" value="Response_reg"/>
    <property type="match status" value="1"/>
</dbReference>
<dbReference type="KEGG" id="aqt:FN924_07040"/>
<evidence type="ECO:0000256" key="6">
    <source>
        <dbReference type="ARBA" id="ARBA00023125"/>
    </source>
</evidence>
<dbReference type="InterPro" id="IPR009057">
    <property type="entry name" value="Homeodomain-like_sf"/>
</dbReference>
<name>A0A516KEU7_9BACI</name>
<sequence length="517" mass="60310">MSFKLLIVDDEPIIREGLKSTVPWANYDMEVVGVAEDGEAALDWLKNNGTVDLVLTDVRMPVMDGLQLANQIATQYPKMKIVMISGYDEFKYAQQAIQIGVRDYLLKPVDIDELMEVTQKVKDEMEEERQTFTNHRQLNISQAMYQQLFDGISIHSDTLRDLQSLSMYPFITMVQEYAKETGHLSEYLLDKWQVGWKRQIKDAFSKEGYMAYSVFLSENVLLTCVEATEAETTPSFIEEVVASVELPLNMVIYPTSILLGDLHEVYPDLLQGIERIAIEEQPVYSAYSPHSERDLGTWKQEWEETFVELIFTADYNTVKSQMQELFTQLHKEKIPLSNVKELFQSIIHSIVVTLGSSFNEDESIFYRKEINVHVWNSLSLLQKKFEEDVEKVLSFIQQKENKMWMIERAEHYIQSYYASDIKAHEVADVVNVSPNYFSTLFKQKTGKSFNEYLNELRVEKAKTLLEETPLKINEIAEMVGFHEYKYFVDVFKRFVHLTPTKYRAWMSSKEKVQEKER</sequence>
<dbReference type="PANTHER" id="PTHR42713">
    <property type="entry name" value="HISTIDINE KINASE-RELATED"/>
    <property type="match status" value="1"/>
</dbReference>
<evidence type="ECO:0000313" key="12">
    <source>
        <dbReference type="Proteomes" id="UP000315215"/>
    </source>
</evidence>
<evidence type="ECO:0000256" key="5">
    <source>
        <dbReference type="ARBA" id="ARBA00023015"/>
    </source>
</evidence>
<keyword evidence="6" id="KW-0238">DNA-binding</keyword>
<dbReference type="PROSITE" id="PS50110">
    <property type="entry name" value="RESPONSE_REGULATORY"/>
    <property type="match status" value="1"/>
</dbReference>
<evidence type="ECO:0000313" key="11">
    <source>
        <dbReference type="EMBL" id="QDP39942.1"/>
    </source>
</evidence>
<dbReference type="GO" id="GO:0003700">
    <property type="term" value="F:DNA-binding transcription factor activity"/>
    <property type="evidence" value="ECO:0007669"/>
    <property type="project" value="InterPro"/>
</dbReference>
<gene>
    <name evidence="11" type="ORF">FN924_07040</name>
</gene>
<keyword evidence="7" id="KW-0804">Transcription</keyword>
<dbReference type="EMBL" id="CP041666">
    <property type="protein sequence ID" value="QDP39942.1"/>
    <property type="molecule type" value="Genomic_DNA"/>
</dbReference>
<dbReference type="PANTHER" id="PTHR42713:SF3">
    <property type="entry name" value="TRANSCRIPTIONAL REGULATORY PROTEIN HPTR"/>
    <property type="match status" value="1"/>
</dbReference>
<dbReference type="InterPro" id="IPR051552">
    <property type="entry name" value="HptR"/>
</dbReference>
<evidence type="ECO:0000256" key="8">
    <source>
        <dbReference type="PROSITE-ProRule" id="PRU00169"/>
    </source>
</evidence>
<dbReference type="SUPFAM" id="SSF52172">
    <property type="entry name" value="CheY-like"/>
    <property type="match status" value="1"/>
</dbReference>
<dbReference type="Gene3D" id="1.10.10.60">
    <property type="entry name" value="Homeodomain-like"/>
    <property type="match status" value="2"/>
</dbReference>
<dbReference type="InterPro" id="IPR018060">
    <property type="entry name" value="HTH_AraC"/>
</dbReference>
<dbReference type="PROSITE" id="PS01124">
    <property type="entry name" value="HTH_ARAC_FAMILY_2"/>
    <property type="match status" value="1"/>
</dbReference>
<keyword evidence="12" id="KW-1185">Reference proteome</keyword>
<keyword evidence="3 8" id="KW-0597">Phosphoprotein</keyword>
<protein>
    <submittedName>
        <fullName evidence="11">Response regulator</fullName>
    </submittedName>
</protein>
<dbReference type="GO" id="GO:0043565">
    <property type="term" value="F:sequence-specific DNA binding"/>
    <property type="evidence" value="ECO:0007669"/>
    <property type="project" value="InterPro"/>
</dbReference>
<comment type="subcellular location">
    <subcellularLocation>
        <location evidence="1">Cytoplasm</location>
    </subcellularLocation>
</comment>
<dbReference type="SMART" id="SM00448">
    <property type="entry name" value="REC"/>
    <property type="match status" value="1"/>
</dbReference>
<reference evidence="11 12" key="1">
    <citation type="submission" date="2019-07" db="EMBL/GenBank/DDBJ databases">
        <authorList>
            <person name="Li J."/>
        </authorList>
    </citation>
    <scope>NUCLEOTIDE SEQUENCE [LARGE SCALE GENOMIC DNA]</scope>
    <source>
        <strain evidence="11 12">TKL69</strain>
    </source>
</reference>
<dbReference type="GO" id="GO:0000160">
    <property type="term" value="P:phosphorelay signal transduction system"/>
    <property type="evidence" value="ECO:0007669"/>
    <property type="project" value="UniProtKB-KW"/>
</dbReference>
<dbReference type="Gene3D" id="3.40.50.2300">
    <property type="match status" value="1"/>
</dbReference>
<dbReference type="InterPro" id="IPR001789">
    <property type="entry name" value="Sig_transdc_resp-reg_receiver"/>
</dbReference>
<evidence type="ECO:0000256" key="4">
    <source>
        <dbReference type="ARBA" id="ARBA00023012"/>
    </source>
</evidence>
<evidence type="ECO:0000256" key="7">
    <source>
        <dbReference type="ARBA" id="ARBA00023163"/>
    </source>
</evidence>
<organism evidence="11 12">
    <name type="scientific">Radiobacillus deserti</name>
    <dbReference type="NCBI Taxonomy" id="2594883"/>
    <lineage>
        <taxon>Bacteria</taxon>
        <taxon>Bacillati</taxon>
        <taxon>Bacillota</taxon>
        <taxon>Bacilli</taxon>
        <taxon>Bacillales</taxon>
        <taxon>Bacillaceae</taxon>
        <taxon>Radiobacillus</taxon>
    </lineage>
</organism>
<feature type="domain" description="HTH araC/xylS-type" evidence="9">
    <location>
        <begin position="407"/>
        <end position="505"/>
    </location>
</feature>
<evidence type="ECO:0000256" key="1">
    <source>
        <dbReference type="ARBA" id="ARBA00004496"/>
    </source>
</evidence>
<evidence type="ECO:0000259" key="10">
    <source>
        <dbReference type="PROSITE" id="PS50110"/>
    </source>
</evidence>
<evidence type="ECO:0000256" key="2">
    <source>
        <dbReference type="ARBA" id="ARBA00022490"/>
    </source>
</evidence>
<dbReference type="SMART" id="SM00342">
    <property type="entry name" value="HTH_ARAC"/>
    <property type="match status" value="1"/>
</dbReference>
<dbReference type="AlphaFoldDB" id="A0A516KEU7"/>
<evidence type="ECO:0000256" key="3">
    <source>
        <dbReference type="ARBA" id="ARBA00022553"/>
    </source>
</evidence>
<proteinExistence type="predicted"/>
<dbReference type="CDD" id="cd17536">
    <property type="entry name" value="REC_YesN-like"/>
    <property type="match status" value="1"/>
</dbReference>
<dbReference type="OrthoDB" id="342399at2"/>
<feature type="modified residue" description="4-aspartylphosphate" evidence="8">
    <location>
        <position position="57"/>
    </location>
</feature>
<dbReference type="InterPro" id="IPR011006">
    <property type="entry name" value="CheY-like_superfamily"/>
</dbReference>
<evidence type="ECO:0000259" key="9">
    <source>
        <dbReference type="PROSITE" id="PS01124"/>
    </source>
</evidence>